<evidence type="ECO:0000313" key="6">
    <source>
        <dbReference type="Proteomes" id="UP000375525"/>
    </source>
</evidence>
<evidence type="ECO:0000256" key="2">
    <source>
        <dbReference type="ARBA" id="ARBA00023125"/>
    </source>
</evidence>
<reference evidence="5 6" key="1">
    <citation type="submission" date="2019-09" db="EMBL/GenBank/DDBJ databases">
        <authorList>
            <person name="Chandra G."/>
            <person name="Truman W A."/>
        </authorList>
    </citation>
    <scope>NUCLEOTIDE SEQUENCE [LARGE SCALE GENOMIC DNA]</scope>
    <source>
        <strain evidence="5">PS880</strain>
    </source>
</reference>
<dbReference type="Gene3D" id="1.10.10.60">
    <property type="entry name" value="Homeodomain-like"/>
    <property type="match status" value="1"/>
</dbReference>
<keyword evidence="1" id="KW-0805">Transcription regulation</keyword>
<dbReference type="Proteomes" id="UP000375525">
    <property type="component" value="Unassembled WGS sequence"/>
</dbReference>
<dbReference type="Pfam" id="PF12625">
    <property type="entry name" value="Arabinose_bd"/>
    <property type="match status" value="1"/>
</dbReference>
<name>A0A5E7M319_PSEFL</name>
<dbReference type="RefSeq" id="WP_224790271.1">
    <property type="nucleotide sequence ID" value="NZ_CABVIH010000019.1"/>
</dbReference>
<keyword evidence="3" id="KW-0804">Transcription</keyword>
<dbReference type="GO" id="GO:0003700">
    <property type="term" value="F:DNA-binding transcription factor activity"/>
    <property type="evidence" value="ECO:0007669"/>
    <property type="project" value="InterPro"/>
</dbReference>
<dbReference type="EMBL" id="CABVIH010000019">
    <property type="protein sequence ID" value="VVP21212.1"/>
    <property type="molecule type" value="Genomic_DNA"/>
</dbReference>
<dbReference type="PROSITE" id="PS01124">
    <property type="entry name" value="HTH_ARAC_FAMILY_2"/>
    <property type="match status" value="1"/>
</dbReference>
<dbReference type="InterPro" id="IPR009057">
    <property type="entry name" value="Homeodomain-like_sf"/>
</dbReference>
<sequence length="365" mass="41518">MDTWDGLLAETCKKLLTAHDIYLIFDDMTSLIRTTSFTGFREVTSQLGGHADRMLERFRINPDLMMDEDARVPLRSLVGLLEFAAQELECPDFGLRMAEYQDLHVLGPIAVIARTCATAGEALAQVIRFIGYHSPGIQLDLDLSEARAPRLVIDIRLTGPSPRRQMVELAMGVAHNGMKLLYGDNFVAQSVQFSSHFSSAQAYRRYFKTTVYTGQSCNALVFRDEQLSQPLEQHAPYLQHALEQYFNQFDLQATSSVVNQVERLVLRMMPIQRCRLPLIAEQLGMHVRMLQRRLAEEGRSFDEVVEALRRERADHYLAERHMPMSQVAGLLGYSEQSVFNRACRRWFSMSPGARRRQLLGSGDLG</sequence>
<dbReference type="Pfam" id="PF12833">
    <property type="entry name" value="HTH_18"/>
    <property type="match status" value="1"/>
</dbReference>
<evidence type="ECO:0000313" key="5">
    <source>
        <dbReference type="EMBL" id="VVP21212.1"/>
    </source>
</evidence>
<proteinExistence type="predicted"/>
<accession>A0A5E7M319</accession>
<protein>
    <submittedName>
        <fullName evidence="5">HTH-type transcriptional regulator VirS</fullName>
    </submittedName>
</protein>
<dbReference type="GO" id="GO:0005829">
    <property type="term" value="C:cytosol"/>
    <property type="evidence" value="ECO:0007669"/>
    <property type="project" value="TreeGrafter"/>
</dbReference>
<organism evidence="5 6">
    <name type="scientific">Pseudomonas fluorescens</name>
    <dbReference type="NCBI Taxonomy" id="294"/>
    <lineage>
        <taxon>Bacteria</taxon>
        <taxon>Pseudomonadati</taxon>
        <taxon>Pseudomonadota</taxon>
        <taxon>Gammaproteobacteria</taxon>
        <taxon>Pseudomonadales</taxon>
        <taxon>Pseudomonadaceae</taxon>
        <taxon>Pseudomonas</taxon>
    </lineage>
</organism>
<dbReference type="SMART" id="SM00342">
    <property type="entry name" value="HTH_ARAC"/>
    <property type="match status" value="1"/>
</dbReference>
<dbReference type="AlphaFoldDB" id="A0A5E7M319"/>
<dbReference type="InterPro" id="IPR032687">
    <property type="entry name" value="AraC-type_N"/>
</dbReference>
<evidence type="ECO:0000259" key="4">
    <source>
        <dbReference type="PROSITE" id="PS01124"/>
    </source>
</evidence>
<dbReference type="GO" id="GO:0000976">
    <property type="term" value="F:transcription cis-regulatory region binding"/>
    <property type="evidence" value="ECO:0007669"/>
    <property type="project" value="TreeGrafter"/>
</dbReference>
<evidence type="ECO:0000256" key="3">
    <source>
        <dbReference type="ARBA" id="ARBA00023163"/>
    </source>
</evidence>
<dbReference type="SUPFAM" id="SSF46689">
    <property type="entry name" value="Homeodomain-like"/>
    <property type="match status" value="1"/>
</dbReference>
<gene>
    <name evidence="5" type="primary">virS_3</name>
    <name evidence="5" type="ORF">PS880_03838</name>
</gene>
<evidence type="ECO:0000256" key="1">
    <source>
        <dbReference type="ARBA" id="ARBA00023015"/>
    </source>
</evidence>
<keyword evidence="2" id="KW-0238">DNA-binding</keyword>
<dbReference type="PANTHER" id="PTHR47894">
    <property type="entry name" value="HTH-TYPE TRANSCRIPTIONAL REGULATOR GADX"/>
    <property type="match status" value="1"/>
</dbReference>
<dbReference type="PANTHER" id="PTHR47894:SF4">
    <property type="entry name" value="HTH-TYPE TRANSCRIPTIONAL REGULATOR GADX"/>
    <property type="match status" value="1"/>
</dbReference>
<feature type="domain" description="HTH araC/xylS-type" evidence="4">
    <location>
        <begin position="259"/>
        <end position="357"/>
    </location>
</feature>
<dbReference type="InterPro" id="IPR018060">
    <property type="entry name" value="HTH_AraC"/>
</dbReference>